<evidence type="ECO:0000313" key="2">
    <source>
        <dbReference type="Proteomes" id="UP000277811"/>
    </source>
</evidence>
<protein>
    <submittedName>
        <fullName evidence="1">Uncharacterized protein</fullName>
    </submittedName>
</protein>
<proteinExistence type="predicted"/>
<dbReference type="RefSeq" id="WP_165865937.1">
    <property type="nucleotide sequence ID" value="NZ_UPPP01000064.1"/>
</dbReference>
<accession>A0A498RBI5</accession>
<name>A0A498RBI5_9FIRM</name>
<dbReference type="EMBL" id="UPPP01000064">
    <property type="protein sequence ID" value="VBB06498.1"/>
    <property type="molecule type" value="Genomic_DNA"/>
</dbReference>
<reference evidence="1 2" key="1">
    <citation type="submission" date="2018-06" db="EMBL/GenBank/DDBJ databases">
        <authorList>
            <person name="Strepis N."/>
        </authorList>
    </citation>
    <scope>NUCLEOTIDE SEQUENCE [LARGE SCALE GENOMIC DNA]</scope>
    <source>
        <strain evidence="1">LUCI</strain>
    </source>
</reference>
<evidence type="ECO:0000313" key="1">
    <source>
        <dbReference type="EMBL" id="VBB06498.1"/>
    </source>
</evidence>
<gene>
    <name evidence="1" type="ORF">LUCI_1731</name>
</gene>
<dbReference type="Proteomes" id="UP000277811">
    <property type="component" value="Unassembled WGS sequence"/>
</dbReference>
<organism evidence="1 2">
    <name type="scientific">Lucifera butyrica</name>
    <dbReference type="NCBI Taxonomy" id="1351585"/>
    <lineage>
        <taxon>Bacteria</taxon>
        <taxon>Bacillati</taxon>
        <taxon>Bacillota</taxon>
        <taxon>Negativicutes</taxon>
        <taxon>Veillonellales</taxon>
        <taxon>Veillonellaceae</taxon>
        <taxon>Lucifera</taxon>
    </lineage>
</organism>
<dbReference type="AlphaFoldDB" id="A0A498RBI5"/>
<sequence>MPVYRVYLDGQDTGNFVTGSTYADAYFNVASTVPLTYENDVQLKEIDSKTGPH</sequence>
<keyword evidence="2" id="KW-1185">Reference proteome</keyword>